<protein>
    <recommendedName>
        <fullName evidence="8">DUF1793-domain-containing protein</fullName>
    </recommendedName>
</protein>
<evidence type="ECO:0000313" key="6">
    <source>
        <dbReference type="EMBL" id="KAF5343348.1"/>
    </source>
</evidence>
<dbReference type="AlphaFoldDB" id="A0A8H5FNY5"/>
<evidence type="ECO:0000313" key="7">
    <source>
        <dbReference type="Proteomes" id="UP000559256"/>
    </source>
</evidence>
<feature type="region of interest" description="Disordered" evidence="1">
    <location>
        <begin position="731"/>
        <end position="754"/>
    </location>
</feature>
<feature type="transmembrane region" description="Helical" evidence="2">
    <location>
        <begin position="759"/>
        <end position="781"/>
    </location>
</feature>
<feature type="domain" description="Glutaminase A central" evidence="4">
    <location>
        <begin position="377"/>
        <end position="723"/>
    </location>
</feature>
<reference evidence="6 7" key="1">
    <citation type="journal article" date="2020" name="ISME J.">
        <title>Uncovering the hidden diversity of litter-decomposition mechanisms in mushroom-forming fungi.</title>
        <authorList>
            <person name="Floudas D."/>
            <person name="Bentzer J."/>
            <person name="Ahren D."/>
            <person name="Johansson T."/>
            <person name="Persson P."/>
            <person name="Tunlid A."/>
        </authorList>
    </citation>
    <scope>NUCLEOTIDE SEQUENCE [LARGE SCALE GENOMIC DNA]</scope>
    <source>
        <strain evidence="6 7">CBS 291.85</strain>
    </source>
</reference>
<keyword evidence="2" id="KW-0812">Transmembrane</keyword>
<evidence type="ECO:0000256" key="3">
    <source>
        <dbReference type="SAM" id="SignalP"/>
    </source>
</evidence>
<dbReference type="EMBL" id="JAACJM010000142">
    <property type="protein sequence ID" value="KAF5343348.1"/>
    <property type="molecule type" value="Genomic_DNA"/>
</dbReference>
<evidence type="ECO:0008006" key="8">
    <source>
        <dbReference type="Google" id="ProtNLM"/>
    </source>
</evidence>
<proteinExistence type="predicted"/>
<dbReference type="InterPro" id="IPR033433">
    <property type="entry name" value="GtaA_N"/>
</dbReference>
<name>A0A8H5FNY5_9AGAR</name>
<evidence type="ECO:0000256" key="1">
    <source>
        <dbReference type="SAM" id="MobiDB-lite"/>
    </source>
</evidence>
<evidence type="ECO:0000259" key="5">
    <source>
        <dbReference type="Pfam" id="PF17168"/>
    </source>
</evidence>
<evidence type="ECO:0000259" key="4">
    <source>
        <dbReference type="Pfam" id="PF16335"/>
    </source>
</evidence>
<dbReference type="GO" id="GO:0005975">
    <property type="term" value="P:carbohydrate metabolic process"/>
    <property type="evidence" value="ECO:0007669"/>
    <property type="project" value="InterPro"/>
</dbReference>
<organism evidence="6 7">
    <name type="scientific">Tetrapyrgos nigripes</name>
    <dbReference type="NCBI Taxonomy" id="182062"/>
    <lineage>
        <taxon>Eukaryota</taxon>
        <taxon>Fungi</taxon>
        <taxon>Dikarya</taxon>
        <taxon>Basidiomycota</taxon>
        <taxon>Agaricomycotina</taxon>
        <taxon>Agaricomycetes</taxon>
        <taxon>Agaricomycetidae</taxon>
        <taxon>Agaricales</taxon>
        <taxon>Marasmiineae</taxon>
        <taxon>Marasmiaceae</taxon>
        <taxon>Tetrapyrgos</taxon>
    </lineage>
</organism>
<keyword evidence="3" id="KW-0732">Signal</keyword>
<dbReference type="SUPFAM" id="SSF48208">
    <property type="entry name" value="Six-hairpin glycosidases"/>
    <property type="match status" value="1"/>
</dbReference>
<feature type="region of interest" description="Disordered" evidence="1">
    <location>
        <begin position="806"/>
        <end position="898"/>
    </location>
</feature>
<dbReference type="OrthoDB" id="3918848at2759"/>
<dbReference type="InterPro" id="IPR052743">
    <property type="entry name" value="Glutaminase_GtaA"/>
</dbReference>
<dbReference type="PANTHER" id="PTHR31987:SF1">
    <property type="entry name" value="GLUTAMINASE A"/>
    <property type="match status" value="1"/>
</dbReference>
<dbReference type="GO" id="GO:0003824">
    <property type="term" value="F:catalytic activity"/>
    <property type="evidence" value="ECO:0007669"/>
    <property type="project" value="UniProtKB-ARBA"/>
</dbReference>
<keyword evidence="7" id="KW-1185">Reference proteome</keyword>
<feature type="compositionally biased region" description="Polar residues" evidence="1">
    <location>
        <begin position="733"/>
        <end position="754"/>
    </location>
</feature>
<feature type="compositionally biased region" description="Polar residues" evidence="1">
    <location>
        <begin position="840"/>
        <end position="862"/>
    </location>
</feature>
<sequence length="922" mass="101058">MLRRDFTKQHTADCWVWLPNFNLAALLFLLLLRSLHAQSTGSGFPQNFTPPSYPLAVRSPYLHAWIATDFNATDGNSTLTHDSPRVWDFNQALGWCGIVRVDNDPWQWLGPIASDSAVRSAIIQSSVITPTKVIFTMLAGPVTLNVSFFTPIEVEDLALQSLPFIYLSLDIQASDGQDHEIQVYSDISAEWVSGDRNTSIVQWNTTFTSSSMFHRAFLQNQQPMNETNNQAQDATVYYSMQLGQSLTWKTGDVDSVRPLFVEQGSLDNNGDTGFRVINDRLPVFAIAADLGKIQSTSQPVVWSLGVVRDPMVQYILPSEKQESRRPYFFSDPRFSSQKIEDVIDFFMQDYQPGLQRSNDLDARILQDAAAVSVGNEQEYLSLVSLSTRQVLAGFDITTGPNGDIKAFTKNTGISGVANNVPTLWASLPTFLYLNATWAKYLLDSSLQYQHSIIYGKNYAAPDIGGYPNVQGNNDDKGAFVGIEDTGLMLILTLTYAKSVGDTDFLVEYYDTLKSWAEYLRPNTLPPHDQQSSDLIGTTTDDYSILAIKGIIGIGAMSQISAAVGKINDEEVYSSTATSLAQQWQDLAVASDHITLEYNNAQSFALLYDLYADLLLETGLVNNSVYDIQTRFCQDQLNNAIAGGANFGIPLSSSSHSQARSSWSMLTAATMSNNDTRNAMVHAVYNRASFNQSGNRNFPFIYDIKTGGPAGGANAQQGAMFSLLALRKGMKGFSTPTNGTNSDPNGQPAESSKSKPNGGLIAGAVIGSLAGILLILALVALIRRRRQQQRASRRLLVAHSYHGPEVIFERTEPSSGAPPPTRRKNRLTATATPVLQTTTTESDPSNLSSQRPGKNRRTATPQVASDPVALQTQAATGLPPANTDPSDAQSDTSQLRNDVSLLRREIEQIKMQTEYGIPPPSYN</sequence>
<accession>A0A8H5FNY5</accession>
<keyword evidence="2" id="KW-1133">Transmembrane helix</keyword>
<gene>
    <name evidence="6" type="ORF">D9758_014189</name>
</gene>
<comment type="caution">
    <text evidence="6">The sequence shown here is derived from an EMBL/GenBank/DDBJ whole genome shotgun (WGS) entry which is preliminary data.</text>
</comment>
<dbReference type="Gene3D" id="1.50.10.10">
    <property type="match status" value="1"/>
</dbReference>
<dbReference type="InterPro" id="IPR008928">
    <property type="entry name" value="6-hairpin_glycosidase_sf"/>
</dbReference>
<feature type="signal peptide" evidence="3">
    <location>
        <begin position="1"/>
        <end position="37"/>
    </location>
</feature>
<dbReference type="PANTHER" id="PTHR31987">
    <property type="entry name" value="GLUTAMINASE A-RELATED"/>
    <property type="match status" value="1"/>
</dbReference>
<feature type="chain" id="PRO_5034620888" description="DUF1793-domain-containing protein" evidence="3">
    <location>
        <begin position="38"/>
        <end position="922"/>
    </location>
</feature>
<feature type="domain" description="Glutaminase A N-terminal" evidence="5">
    <location>
        <begin position="131"/>
        <end position="367"/>
    </location>
</feature>
<dbReference type="Pfam" id="PF17168">
    <property type="entry name" value="DUF5127"/>
    <property type="match status" value="1"/>
</dbReference>
<feature type="compositionally biased region" description="Low complexity" evidence="1">
    <location>
        <begin position="826"/>
        <end position="839"/>
    </location>
</feature>
<dbReference type="Pfam" id="PF16335">
    <property type="entry name" value="GtaA_6_Hairpin"/>
    <property type="match status" value="1"/>
</dbReference>
<keyword evidence="2" id="KW-0472">Membrane</keyword>
<feature type="compositionally biased region" description="Polar residues" evidence="1">
    <location>
        <begin position="882"/>
        <end position="896"/>
    </location>
</feature>
<dbReference type="InterPro" id="IPR012341">
    <property type="entry name" value="6hp_glycosidase-like_sf"/>
</dbReference>
<dbReference type="InterPro" id="IPR032514">
    <property type="entry name" value="GtaA_central"/>
</dbReference>
<evidence type="ECO:0000256" key="2">
    <source>
        <dbReference type="SAM" id="Phobius"/>
    </source>
</evidence>
<dbReference type="Proteomes" id="UP000559256">
    <property type="component" value="Unassembled WGS sequence"/>
</dbReference>